<dbReference type="Proteomes" id="UP000322699">
    <property type="component" value="Unassembled WGS sequence"/>
</dbReference>
<sequence>MGAKKFSGLLSYRHDSKFIGWSSLFLLSRSYLNMSSLVEDPNELQRYVGWNREITADPEERRRLRSYIAFQLAAAGLSPPQETADEDLMTSFSGEIFESLKQKNRLLSEHRAPIDCRIESFLNEYFAGEVGNKPLRLPNQSLTLDRHGMARELSLPANGDSFENELVKSNRCTNGVLNNPRHDRRTTAGTFHVVQGGLPIPGDKRAVPKEAFVGLFRAAMNPPDELAVLPYLSESGTKASTWVSLLLRPLVCPEVRGYCEKKSLEVRFFAPGTMVSNLDFVESIFGNAGDPLIAANDASLDVRHWSGHTGCVILAPHLSELTKKELGLPHYDDASERQRRDSMCWKDENEKYNDGGAFKLTCRDADGVMVTLIADNYYGYCKKEVKTQISYAANLMGNVEEEHAGGAMAFASYSLGEEFKVKSRRYYGQSFDDVAKGCAGTIDIRPEGYGIDKLDPTVIYIPESASAKLSERCIKWTKDGKEQQIPLSPKNVYIAPSGFKIQLEKHPSAPSWRLIGTVGEGIFCHKPCTVSGGGKSEISKSLRDYMLYGPIFVGDHDKDFDKLDEIFSRNYQDRWSSETDDKPSYDDRPSRSVLDPARSIGSMIQLLTPQPNFSKEYIDWLQTIPDHVYALALIIKRFMKPEMAQNWREYFSVDIVNGSPGHELKIGDRTLVGTYLRVGLDGKRWRTFKLRQDFIAAAKVQREDDISCSVVAPASAIEKLGPALHQSGSYKFVENCEYRLFQRPDDAKHRGLDKQTEWDLSRPGNFISNFQPLTIDEAIEVVEDAIDFDKFTDPMKEMLLRATKQESGYVSSSAHPRVLADGSRTTNPRYLQDRPDMVYRRNTYVANRGLQLSRRLPDGVPRYAPVGAVLGGRRNNPPNKKEGIRSLAVYSPLHYQELPELVMDYVCSLTGKSPSTTGAGSEGALTKGPFNALLQSIDLNSMVVSMILTELGGFSTPAGHIGPKFEVGHDISMLIPEVWCRMGPEEREPEALIANGMLEKIDDYQAGGVAIPASRLGYRMTQKFVRTYLGRIFDNPDKVFTEEILKPELQDEESFADGILHITEAQKRVASSYFTDGGYELACPPLQAVLSIMAHGDYEGKTIDDPEVRDLFNRESMLKSDWYQRRLATKKERDLSRLHAFEQRLVAVQASGEIAGELDLAERLTWVRDQIANVESPAYEESLVGTIGADPMTPALDSKSMLSKLAGV</sequence>
<dbReference type="AlphaFoldDB" id="A0A5B1CNS4"/>
<feature type="domain" description="PPi-type phosphoenolpyruvate carboxykinase lobe 2" evidence="2">
    <location>
        <begin position="553"/>
        <end position="666"/>
    </location>
</feature>
<dbReference type="InterPro" id="IPR058710">
    <property type="entry name" value="PEPCK_lobe_2"/>
</dbReference>
<dbReference type="EMBL" id="VRLW01000001">
    <property type="protein sequence ID" value="KAA1262012.1"/>
    <property type="molecule type" value="Genomic_DNA"/>
</dbReference>
<reference evidence="3 4" key="1">
    <citation type="submission" date="2019-08" db="EMBL/GenBank/DDBJ databases">
        <title>Deep-cultivation of Planctomycetes and their phenomic and genomic characterization uncovers novel biology.</title>
        <authorList>
            <person name="Wiegand S."/>
            <person name="Jogler M."/>
            <person name="Boedeker C."/>
            <person name="Pinto D."/>
            <person name="Vollmers J."/>
            <person name="Rivas-Marin E."/>
            <person name="Kohn T."/>
            <person name="Peeters S.H."/>
            <person name="Heuer A."/>
            <person name="Rast P."/>
            <person name="Oberbeckmann S."/>
            <person name="Bunk B."/>
            <person name="Jeske O."/>
            <person name="Meyerdierks A."/>
            <person name="Storesund J.E."/>
            <person name="Kallscheuer N."/>
            <person name="Luecker S."/>
            <person name="Lage O.M."/>
            <person name="Pohl T."/>
            <person name="Merkel B.J."/>
            <person name="Hornburger P."/>
            <person name="Mueller R.-W."/>
            <person name="Bruemmer F."/>
            <person name="Labrenz M."/>
            <person name="Spormann A.M."/>
            <person name="Op Den Camp H."/>
            <person name="Overmann J."/>
            <person name="Amann R."/>
            <person name="Jetten M.S.M."/>
            <person name="Mascher T."/>
            <person name="Medema M.H."/>
            <person name="Devos D.P."/>
            <person name="Kaster A.-K."/>
            <person name="Ovreas L."/>
            <person name="Rohde M."/>
            <person name="Galperin M.Y."/>
            <person name="Jogler C."/>
        </authorList>
    </citation>
    <scope>NUCLEOTIDE SEQUENCE [LARGE SCALE GENOMIC DNA]</scope>
    <source>
        <strain evidence="3 4">LF1</strain>
    </source>
</reference>
<name>A0A5B1CNS4_9BACT</name>
<evidence type="ECO:0000313" key="4">
    <source>
        <dbReference type="Proteomes" id="UP000322699"/>
    </source>
</evidence>
<keyword evidence="4" id="KW-1185">Reference proteome</keyword>
<proteinExistence type="predicted"/>
<accession>A0A5B1CNS4</accession>
<protein>
    <recommendedName>
        <fullName evidence="2">PPi-type phosphoenolpyruvate carboxykinase lobe 2 domain-containing protein</fullName>
    </recommendedName>
</protein>
<evidence type="ECO:0000259" key="2">
    <source>
        <dbReference type="Pfam" id="PF26300"/>
    </source>
</evidence>
<feature type="region of interest" description="Disordered" evidence="1">
    <location>
        <begin position="574"/>
        <end position="593"/>
    </location>
</feature>
<organism evidence="3 4">
    <name type="scientific">Rubripirellula obstinata</name>
    <dbReference type="NCBI Taxonomy" id="406547"/>
    <lineage>
        <taxon>Bacteria</taxon>
        <taxon>Pseudomonadati</taxon>
        <taxon>Planctomycetota</taxon>
        <taxon>Planctomycetia</taxon>
        <taxon>Pirellulales</taxon>
        <taxon>Pirellulaceae</taxon>
        <taxon>Rubripirellula</taxon>
    </lineage>
</organism>
<dbReference type="Pfam" id="PF26300">
    <property type="entry name" value="PEPCK_PPi_lobe_2"/>
    <property type="match status" value="1"/>
</dbReference>
<feature type="compositionally biased region" description="Basic and acidic residues" evidence="1">
    <location>
        <begin position="574"/>
        <end position="590"/>
    </location>
</feature>
<evidence type="ECO:0000313" key="3">
    <source>
        <dbReference type="EMBL" id="KAA1262012.1"/>
    </source>
</evidence>
<gene>
    <name evidence="3" type="ORF">LF1_45730</name>
</gene>
<comment type="caution">
    <text evidence="3">The sequence shown here is derived from an EMBL/GenBank/DDBJ whole genome shotgun (WGS) entry which is preliminary data.</text>
</comment>
<evidence type="ECO:0000256" key="1">
    <source>
        <dbReference type="SAM" id="MobiDB-lite"/>
    </source>
</evidence>